<sequence length="926" mass="101495">IRTARAMSPARAKRGELSLTQRGRSLDAPPQPRPAPKPTVHKPFYRPRPLWLVPFAIVAALVRGMTLAPRVEVYTQLACYSLHVPHEPQFDALDLSLQRIEWHPSSAISLYSSLDPLGPHLFPSPLVQRNVSTPVFIETLPDPRTLPPRRCLSDPAVQASAARLQTVMTTTMGLLSALTTSFWNRFSQTHGRTKVLAISTFGLFFTDLVFILTSTPTLPWPLSLISYDAAWDRHKHHILIVGPIVEGLLGGWTTLQSATSAYISDCTSVGSRAGIFSRFTGVFYVGFSIGPMIAGWIVRHPELLNFPPSHSSSGGFTMKKPADIQSVTGVFWIAIICSFINFLLVLFVFPESLDKAKQQQARDLKGKGRAEEDESDPTSPILLSVEDVEGVGGGDGFVDVEELRKTPISPSSSYNESSRRPSIQSQPGSSSSAVFPVEQEPQQRTIFSHLTRPFSVFFPVYIYMPTRNSLTLKRRPDFSITFLAFGLFFWMLSTGAYQIKYLYAEHTYGWGAGELSWYISWMGFVRAVVLLAGIPWVIKTFKPKMTAEAEGSSEDDGKGKQRADDEEGQANDGNKAAPTRLQLGKTIRFDLRLARASLLVDLISNILIAATPSPSYRMSLKYYLAGRHGSPMSNPDTHAQSQALFVLASSLSALGGGLVPAVHSLALCIVQARSIAPDFGINDYGLRDLDDVHSAEDGFGSVRDESRASSIRSSVGSSTSATTPFVPTPAPSVDSGTLFGAFALLQALAQMILAPMLFGLVYSSTVSNYPKTVFILSSGLLMVSILLMLVVKNPVGEVRVERRDKKFRRRMERESMTGLGGKALHYQHQHLQQPHLQPQHVGGKKLGGVVSAKINANRAKAMMLKEREIQKRWEADIERRGRSRRNKDLRGGAVPVSIAFSGDRGLRAGEGNGGSLDESALVTRSA</sequence>
<evidence type="ECO:0000256" key="2">
    <source>
        <dbReference type="ARBA" id="ARBA00022692"/>
    </source>
</evidence>
<reference evidence="7 8" key="1">
    <citation type="submission" date="2019-01" db="EMBL/GenBank/DDBJ databases">
        <title>Draft genome sequence of Psathyrella aberdarensis IHI B618.</title>
        <authorList>
            <person name="Buettner E."/>
            <person name="Kellner H."/>
        </authorList>
    </citation>
    <scope>NUCLEOTIDE SEQUENCE [LARGE SCALE GENOMIC DNA]</scope>
    <source>
        <strain evidence="7 8">IHI B618</strain>
    </source>
</reference>
<feature type="transmembrane region" description="Helical" evidence="6">
    <location>
        <begin position="774"/>
        <end position="795"/>
    </location>
</feature>
<feature type="transmembrane region" description="Helical" evidence="6">
    <location>
        <begin position="478"/>
        <end position="497"/>
    </location>
</feature>
<keyword evidence="2 6" id="KW-0812">Transmembrane</keyword>
<feature type="region of interest" description="Disordered" evidence="5">
    <location>
        <begin position="548"/>
        <end position="576"/>
    </location>
</feature>
<dbReference type="GO" id="GO:0016020">
    <property type="term" value="C:membrane"/>
    <property type="evidence" value="ECO:0007669"/>
    <property type="project" value="UniProtKB-SubCell"/>
</dbReference>
<comment type="caution">
    <text evidence="7">The sequence shown here is derived from an EMBL/GenBank/DDBJ whole genome shotgun (WGS) entry which is preliminary data.</text>
</comment>
<dbReference type="EMBL" id="SDEE01000273">
    <property type="protein sequence ID" value="RXW18334.1"/>
    <property type="molecule type" value="Genomic_DNA"/>
</dbReference>
<name>A0A4Q2DHT8_9AGAR</name>
<dbReference type="GO" id="GO:0022857">
    <property type="term" value="F:transmembrane transporter activity"/>
    <property type="evidence" value="ECO:0007669"/>
    <property type="project" value="InterPro"/>
</dbReference>
<dbReference type="PANTHER" id="PTHR23507">
    <property type="entry name" value="ZGC:174356"/>
    <property type="match status" value="1"/>
</dbReference>
<evidence type="ECO:0000256" key="3">
    <source>
        <dbReference type="ARBA" id="ARBA00022989"/>
    </source>
</evidence>
<dbReference type="PANTHER" id="PTHR23507:SF1">
    <property type="entry name" value="FI18259P1-RELATED"/>
    <property type="match status" value="1"/>
</dbReference>
<evidence type="ECO:0000313" key="7">
    <source>
        <dbReference type="EMBL" id="RXW18334.1"/>
    </source>
</evidence>
<dbReference type="Pfam" id="PF07690">
    <property type="entry name" value="MFS_1"/>
    <property type="match status" value="1"/>
</dbReference>
<feature type="non-terminal residue" evidence="7">
    <location>
        <position position="1"/>
    </location>
</feature>
<evidence type="ECO:0000256" key="6">
    <source>
        <dbReference type="SAM" id="Phobius"/>
    </source>
</evidence>
<evidence type="ECO:0000256" key="4">
    <source>
        <dbReference type="ARBA" id="ARBA00023136"/>
    </source>
</evidence>
<feature type="transmembrane region" description="Helical" evidence="6">
    <location>
        <begin position="275"/>
        <end position="298"/>
    </location>
</feature>
<dbReference type="SUPFAM" id="SSF103473">
    <property type="entry name" value="MFS general substrate transporter"/>
    <property type="match status" value="2"/>
</dbReference>
<feature type="region of interest" description="Disordered" evidence="5">
    <location>
        <begin position="407"/>
        <end position="436"/>
    </location>
</feature>
<evidence type="ECO:0008006" key="9">
    <source>
        <dbReference type="Google" id="ProtNLM"/>
    </source>
</evidence>
<proteinExistence type="predicted"/>
<dbReference type="OrthoDB" id="3026777at2759"/>
<feature type="region of interest" description="Disordered" evidence="5">
    <location>
        <begin position="903"/>
        <end position="926"/>
    </location>
</feature>
<feature type="transmembrane region" description="Helical" evidence="6">
    <location>
        <begin position="238"/>
        <end position="263"/>
    </location>
</feature>
<evidence type="ECO:0000256" key="5">
    <source>
        <dbReference type="SAM" id="MobiDB-lite"/>
    </source>
</evidence>
<dbReference type="InterPro" id="IPR011701">
    <property type="entry name" value="MFS"/>
</dbReference>
<evidence type="ECO:0000313" key="8">
    <source>
        <dbReference type="Proteomes" id="UP000290288"/>
    </source>
</evidence>
<organism evidence="7 8">
    <name type="scientific">Candolleomyces aberdarensis</name>
    <dbReference type="NCBI Taxonomy" id="2316362"/>
    <lineage>
        <taxon>Eukaryota</taxon>
        <taxon>Fungi</taxon>
        <taxon>Dikarya</taxon>
        <taxon>Basidiomycota</taxon>
        <taxon>Agaricomycotina</taxon>
        <taxon>Agaricomycetes</taxon>
        <taxon>Agaricomycetidae</taxon>
        <taxon>Agaricales</taxon>
        <taxon>Agaricineae</taxon>
        <taxon>Psathyrellaceae</taxon>
        <taxon>Candolleomyces</taxon>
    </lineage>
</organism>
<dbReference type="AlphaFoldDB" id="A0A4Q2DHT8"/>
<gene>
    <name evidence="7" type="ORF">EST38_g7518</name>
</gene>
<dbReference type="Gene3D" id="1.20.1250.20">
    <property type="entry name" value="MFS general substrate transporter like domains"/>
    <property type="match status" value="1"/>
</dbReference>
<keyword evidence="8" id="KW-1185">Reference proteome</keyword>
<dbReference type="Proteomes" id="UP000290288">
    <property type="component" value="Unassembled WGS sequence"/>
</dbReference>
<protein>
    <recommendedName>
        <fullName evidence="9">MFS general substrate transporter</fullName>
    </recommendedName>
</protein>
<feature type="transmembrane region" description="Helical" evidence="6">
    <location>
        <begin position="195"/>
        <end position="218"/>
    </location>
</feature>
<keyword evidence="4 6" id="KW-0472">Membrane</keyword>
<dbReference type="InterPro" id="IPR036259">
    <property type="entry name" value="MFS_trans_sf"/>
</dbReference>
<feature type="transmembrane region" description="Helical" evidence="6">
    <location>
        <begin position="517"/>
        <end position="538"/>
    </location>
</feature>
<keyword evidence="3 6" id="KW-1133">Transmembrane helix</keyword>
<feature type="transmembrane region" description="Helical" evidence="6">
    <location>
        <begin position="329"/>
        <end position="349"/>
    </location>
</feature>
<evidence type="ECO:0000256" key="1">
    <source>
        <dbReference type="ARBA" id="ARBA00004141"/>
    </source>
</evidence>
<feature type="region of interest" description="Disordered" evidence="5">
    <location>
        <begin position="1"/>
        <end position="41"/>
    </location>
</feature>
<comment type="subcellular location">
    <subcellularLocation>
        <location evidence="1">Membrane</location>
        <topology evidence="1">Multi-pass membrane protein</topology>
    </subcellularLocation>
</comment>
<feature type="compositionally biased region" description="Low complexity" evidence="5">
    <location>
        <begin position="409"/>
        <end position="432"/>
    </location>
</feature>
<feature type="transmembrane region" description="Helical" evidence="6">
    <location>
        <begin position="738"/>
        <end position="762"/>
    </location>
</feature>
<accession>A0A4Q2DHT8</accession>